<dbReference type="PANTHER" id="PTHR10803:SF3">
    <property type="entry name" value="ATPASE GET3"/>
    <property type="match status" value="1"/>
</dbReference>
<dbReference type="GO" id="GO:0015446">
    <property type="term" value="F:ATPase-coupled arsenite transmembrane transporter activity"/>
    <property type="evidence" value="ECO:0007669"/>
    <property type="project" value="InterPro"/>
</dbReference>
<evidence type="ECO:0000259" key="2">
    <source>
        <dbReference type="Pfam" id="PF02374"/>
    </source>
</evidence>
<dbReference type="PANTHER" id="PTHR10803">
    <property type="entry name" value="ARSENICAL PUMP-DRIVING ATPASE ARSENITE-TRANSLOCATING ATPASE"/>
    <property type="match status" value="1"/>
</dbReference>
<dbReference type="OrthoDB" id="9780677at2"/>
<proteinExistence type="inferred from homology"/>
<evidence type="ECO:0000313" key="4">
    <source>
        <dbReference type="Proteomes" id="UP000006190"/>
    </source>
</evidence>
<dbReference type="HOGENOM" id="CLU_021619_0_0_9"/>
<dbReference type="Proteomes" id="UP000006190">
    <property type="component" value="Unassembled WGS sequence"/>
</dbReference>
<gene>
    <name evidence="3" type="ORF">HMPREF9708_00095</name>
</gene>
<dbReference type="SUPFAM" id="SSF52540">
    <property type="entry name" value="P-loop containing nucleoside triphosphate hydrolases"/>
    <property type="match status" value="2"/>
</dbReference>
<dbReference type="CDD" id="cd02035">
    <property type="entry name" value="ArsA"/>
    <property type="match status" value="2"/>
</dbReference>
<dbReference type="GO" id="GO:0016887">
    <property type="term" value="F:ATP hydrolysis activity"/>
    <property type="evidence" value="ECO:0007669"/>
    <property type="project" value="InterPro"/>
</dbReference>
<name>H3NGV6_9LACT</name>
<dbReference type="PATRIC" id="fig|883113.3.peg.96"/>
<dbReference type="eggNOG" id="COG0003">
    <property type="taxonomic scope" value="Bacteria"/>
</dbReference>
<evidence type="ECO:0000256" key="1">
    <source>
        <dbReference type="ARBA" id="ARBA00011040"/>
    </source>
</evidence>
<keyword evidence="4" id="KW-1185">Reference proteome</keyword>
<dbReference type="STRING" id="883113.HMPREF9708_00095"/>
<comment type="caution">
    <text evidence="3">The sequence shown here is derived from an EMBL/GenBank/DDBJ whole genome shotgun (WGS) entry which is preliminary data.</text>
</comment>
<organism evidence="3 4">
    <name type="scientific">Facklamia languida CCUG 37842</name>
    <dbReference type="NCBI Taxonomy" id="883113"/>
    <lineage>
        <taxon>Bacteria</taxon>
        <taxon>Bacillati</taxon>
        <taxon>Bacillota</taxon>
        <taxon>Bacilli</taxon>
        <taxon>Lactobacillales</taxon>
        <taxon>Aerococcaceae</taxon>
        <taxon>Facklamia</taxon>
    </lineage>
</organism>
<dbReference type="Gene3D" id="3.40.50.300">
    <property type="entry name" value="P-loop containing nucleotide triphosphate hydrolases"/>
    <property type="match status" value="2"/>
</dbReference>
<protein>
    <submittedName>
        <fullName evidence="3">Arsenite-activated ATPase ArsA</fullName>
    </submittedName>
</protein>
<dbReference type="EMBL" id="AGEG01000001">
    <property type="protein sequence ID" value="EHR38385.1"/>
    <property type="molecule type" value="Genomic_DNA"/>
</dbReference>
<dbReference type="PIRSF" id="PIRSF001327">
    <property type="entry name" value="Arsenical_pump-driving_ATPase"/>
    <property type="match status" value="1"/>
</dbReference>
<dbReference type="AlphaFoldDB" id="H3NGV6"/>
<reference evidence="3 4" key="1">
    <citation type="submission" date="2012-01" db="EMBL/GenBank/DDBJ databases">
        <title>The Genome Sequence of Facklamia languida CCUG 37842.</title>
        <authorList>
            <consortium name="The Broad Institute Genome Sequencing Platform"/>
            <person name="Earl A."/>
            <person name="Ward D."/>
            <person name="Feldgarden M."/>
            <person name="Gevers D."/>
            <person name="Huys G."/>
            <person name="Young S.K."/>
            <person name="Zeng Q."/>
            <person name="Gargeya S."/>
            <person name="Fitzgerald M."/>
            <person name="Haas B."/>
            <person name="Abouelleil A."/>
            <person name="Alvarado L."/>
            <person name="Arachchi H.M."/>
            <person name="Berlin A."/>
            <person name="Chapman S.B."/>
            <person name="Gearin G."/>
            <person name="Goldberg J."/>
            <person name="Griggs A."/>
            <person name="Gujja S."/>
            <person name="Hansen M."/>
            <person name="Heiman D."/>
            <person name="Howarth C."/>
            <person name="Larimer J."/>
            <person name="Lui A."/>
            <person name="MacDonald P.J.P."/>
            <person name="McCowen C."/>
            <person name="Montmayeur A."/>
            <person name="Murphy C."/>
            <person name="Neiman D."/>
            <person name="Pearson M."/>
            <person name="Priest M."/>
            <person name="Roberts A."/>
            <person name="Saif S."/>
            <person name="Shea T."/>
            <person name="Sisk P."/>
            <person name="Stolte C."/>
            <person name="Sykes S."/>
            <person name="Wortman J."/>
            <person name="Nusbaum C."/>
            <person name="Birren B."/>
        </authorList>
    </citation>
    <scope>NUCLEOTIDE SEQUENCE [LARGE SCALE GENOMIC DNA]</scope>
    <source>
        <strain evidence="3 4">CCUG 37842</strain>
    </source>
</reference>
<accession>H3NGV6</accession>
<dbReference type="RefSeq" id="WP_006307960.1">
    <property type="nucleotide sequence ID" value="NZ_JH601133.1"/>
</dbReference>
<feature type="domain" description="ArsA/GET3 Anion-transporting ATPase-like" evidence="2">
    <location>
        <begin position="488"/>
        <end position="556"/>
    </location>
</feature>
<dbReference type="InterPro" id="IPR016300">
    <property type="entry name" value="ATPase_ArsA/GET3"/>
</dbReference>
<dbReference type="GO" id="GO:0005524">
    <property type="term" value="F:ATP binding"/>
    <property type="evidence" value="ECO:0007669"/>
    <property type="project" value="InterPro"/>
</dbReference>
<evidence type="ECO:0000313" key="3">
    <source>
        <dbReference type="EMBL" id="EHR38385.1"/>
    </source>
</evidence>
<dbReference type="NCBIfam" id="TIGR04291">
    <property type="entry name" value="arsen_driv_ArsA"/>
    <property type="match status" value="1"/>
</dbReference>
<dbReference type="InterPro" id="IPR027541">
    <property type="entry name" value="Ars_ATPase"/>
</dbReference>
<feature type="domain" description="ArsA/GET3 Anion-transporting ATPase-like" evidence="2">
    <location>
        <begin position="13"/>
        <end position="292"/>
    </location>
</feature>
<dbReference type="NCBIfam" id="TIGR00345">
    <property type="entry name" value="GET3_arsA_TRC40"/>
    <property type="match status" value="1"/>
</dbReference>
<dbReference type="Pfam" id="PF02374">
    <property type="entry name" value="ArsA_ATPase"/>
    <property type="match status" value="3"/>
</dbReference>
<dbReference type="InterPro" id="IPR025723">
    <property type="entry name" value="ArsA/GET3_ATPase-like"/>
</dbReference>
<sequence length="574" mass="64039">MQVFNPKEVPLTQYLFFTGKGGVGKTSVASATAINLADQGYKVTLVSTDPASNLQDVFEMPLSHEPRPVANLKNLRIANFNPDQAVEDYKEKVIGPYRDLLPQEALDNMEEQLSGSCTIEVAQFNEFAFFLSDEEVRRTNDYVLFDTAPTGHTLRMLELPSAWTTYFDENTTGVSCMGQLSGLTQERERYEQALAVLNDPKMTSLYIVTRPQEAAINEANRASQELASIGIRNQSLIVNGYLSEGEDPVAEAYRHHQERALAGLAGHLALLKTYYVPLRPYNVIGFDNLRRLLDPNQPPISVSQSSPLKDKAADFEDLVDDLIAKGRQIVFTMGKGGVGKSSIAVKLAQSLKAKGKKVRLATTDPADHLHLYLKENQGIMVDHIDEKEELEKYSQATLEKSRQFMDEDQLDYVKEDLKSPCTQEIAVFQAFARIVDKASPEEMVVLDTAPTGHTILLLKSSQAYSHEIERSSGEVDQAAIDLLPRLQSEQAEVVMVTLAEATPYYETQRLAEDLERAGINHHWWLVNQSLSATETQDPVLAARASAEKEWLNKISQAAQGNYVILPWDPTFNDQ</sequence>
<feature type="domain" description="ArsA/GET3 Anion-transporting ATPase-like" evidence="2">
    <location>
        <begin position="328"/>
        <end position="470"/>
    </location>
</feature>
<comment type="similarity">
    <text evidence="1">Belongs to the arsA ATPase family.</text>
</comment>
<dbReference type="InterPro" id="IPR027417">
    <property type="entry name" value="P-loop_NTPase"/>
</dbReference>